<keyword evidence="10" id="KW-1185">Reference proteome</keyword>
<dbReference type="InterPro" id="IPR000515">
    <property type="entry name" value="MetI-like"/>
</dbReference>
<evidence type="ECO:0000256" key="4">
    <source>
        <dbReference type="ARBA" id="ARBA00022692"/>
    </source>
</evidence>
<dbReference type="InterPro" id="IPR051393">
    <property type="entry name" value="ABC_transporter_permease"/>
</dbReference>
<proteinExistence type="inferred from homology"/>
<evidence type="ECO:0000256" key="2">
    <source>
        <dbReference type="ARBA" id="ARBA00022448"/>
    </source>
</evidence>
<keyword evidence="6 7" id="KW-0472">Membrane</keyword>
<keyword evidence="5 7" id="KW-1133">Transmembrane helix</keyword>
<comment type="subcellular location">
    <subcellularLocation>
        <location evidence="1 7">Cell membrane</location>
        <topology evidence="1 7">Multi-pass membrane protein</topology>
    </subcellularLocation>
</comment>
<dbReference type="SUPFAM" id="SSF161098">
    <property type="entry name" value="MetI-like"/>
    <property type="match status" value="2"/>
</dbReference>
<dbReference type="PROSITE" id="PS50928">
    <property type="entry name" value="ABC_TM1"/>
    <property type="match status" value="1"/>
</dbReference>
<keyword evidence="9" id="KW-0762">Sugar transport</keyword>
<keyword evidence="2 7" id="KW-0813">Transport</keyword>
<evidence type="ECO:0000313" key="9">
    <source>
        <dbReference type="EMBL" id="TCS40353.1"/>
    </source>
</evidence>
<evidence type="ECO:0000256" key="1">
    <source>
        <dbReference type="ARBA" id="ARBA00004651"/>
    </source>
</evidence>
<dbReference type="CDD" id="cd06261">
    <property type="entry name" value="TM_PBP2"/>
    <property type="match status" value="1"/>
</dbReference>
<dbReference type="RefSeq" id="WP_207902714.1">
    <property type="nucleotide sequence ID" value="NZ_SLZR01000009.1"/>
</dbReference>
<comment type="caution">
    <text evidence="9">The sequence shown here is derived from an EMBL/GenBank/DDBJ whole genome shotgun (WGS) entry which is preliminary data.</text>
</comment>
<dbReference type="Proteomes" id="UP000295793">
    <property type="component" value="Unassembled WGS sequence"/>
</dbReference>
<gene>
    <name evidence="9" type="ORF">BCF53_10962</name>
</gene>
<dbReference type="PANTHER" id="PTHR30193:SF37">
    <property type="entry name" value="INNER MEMBRANE ABC TRANSPORTER PERMEASE PROTEIN YCJO"/>
    <property type="match status" value="1"/>
</dbReference>
<dbReference type="Pfam" id="PF00528">
    <property type="entry name" value="BPD_transp_1"/>
    <property type="match status" value="1"/>
</dbReference>
<reference evidence="9 10" key="1">
    <citation type="submission" date="2019-03" db="EMBL/GenBank/DDBJ databases">
        <title>Genomic Encyclopedia of Archaeal and Bacterial Type Strains, Phase II (KMG-II): from individual species to whole genera.</title>
        <authorList>
            <person name="Goeker M."/>
        </authorList>
    </citation>
    <scope>NUCLEOTIDE SEQUENCE [LARGE SCALE GENOMIC DNA]</scope>
    <source>
        <strain evidence="9 10">DSM 15388</strain>
    </source>
</reference>
<dbReference type="AlphaFoldDB" id="A0A4R3I6C8"/>
<evidence type="ECO:0000259" key="8">
    <source>
        <dbReference type="PROSITE" id="PS50928"/>
    </source>
</evidence>
<keyword evidence="4 7" id="KW-0812">Transmembrane</keyword>
<evidence type="ECO:0000256" key="7">
    <source>
        <dbReference type="RuleBase" id="RU363032"/>
    </source>
</evidence>
<feature type="transmembrane region" description="Helical" evidence="7">
    <location>
        <begin position="294"/>
        <end position="322"/>
    </location>
</feature>
<sequence>MTLSTTQAQAAPIKKNYRGPMSRLQSRYGLLMIAPAVFFLLMFLVTPTLMAFYMSFTNQRLISPNPTEFVGLRNYDRALALSVIRLPAERDEQGNIQVDDDGNTEFPRLRTVTRKDEKYKGFRELYSWESDDTKTVLVAKDPIFYKSFYNTFRFAFMVVPLQVAMALGLALLINRQMKGVNFFRSVYFAPVVTSMVVVSIVWSFFFNKDMGLFNRYLEVFSFGLIEGPNWLGDPAYAMKSIVIMSAWQGAGVQMLIFLAGLQGISKDLYEAASIDGANGWHKFRFITLPGLRNTFVFVVIATTIAAFGLYTQVAVMTAGGPVDSTTTVMYHAVRKGQTEQDMGYGSTITVIYFAVILIIALLQKLYFERKGD</sequence>
<feature type="transmembrane region" description="Helical" evidence="7">
    <location>
        <begin position="241"/>
        <end position="261"/>
    </location>
</feature>
<feature type="transmembrane region" description="Helical" evidence="7">
    <location>
        <begin position="185"/>
        <end position="205"/>
    </location>
</feature>
<evidence type="ECO:0000256" key="5">
    <source>
        <dbReference type="ARBA" id="ARBA00022989"/>
    </source>
</evidence>
<keyword evidence="3" id="KW-1003">Cell membrane</keyword>
<feature type="transmembrane region" description="Helical" evidence="7">
    <location>
        <begin position="28"/>
        <end position="56"/>
    </location>
</feature>
<comment type="similarity">
    <text evidence="7">Belongs to the binding-protein-dependent transport system permease family.</text>
</comment>
<evidence type="ECO:0000256" key="3">
    <source>
        <dbReference type="ARBA" id="ARBA00022475"/>
    </source>
</evidence>
<feature type="transmembrane region" description="Helical" evidence="7">
    <location>
        <begin position="154"/>
        <end position="173"/>
    </location>
</feature>
<dbReference type="InterPro" id="IPR035906">
    <property type="entry name" value="MetI-like_sf"/>
</dbReference>
<dbReference type="GO" id="GO:0055085">
    <property type="term" value="P:transmembrane transport"/>
    <property type="evidence" value="ECO:0007669"/>
    <property type="project" value="InterPro"/>
</dbReference>
<feature type="domain" description="ABC transmembrane type-1" evidence="8">
    <location>
        <begin position="148"/>
        <end position="363"/>
    </location>
</feature>
<dbReference type="PANTHER" id="PTHR30193">
    <property type="entry name" value="ABC TRANSPORTER PERMEASE PROTEIN"/>
    <property type="match status" value="1"/>
</dbReference>
<name>A0A4R3I6C8_9GAMM</name>
<dbReference type="EMBL" id="SLZR01000009">
    <property type="protein sequence ID" value="TCS40353.1"/>
    <property type="molecule type" value="Genomic_DNA"/>
</dbReference>
<feature type="transmembrane region" description="Helical" evidence="7">
    <location>
        <begin position="342"/>
        <end position="362"/>
    </location>
</feature>
<dbReference type="Gene3D" id="1.10.3720.10">
    <property type="entry name" value="MetI-like"/>
    <property type="match status" value="1"/>
</dbReference>
<dbReference type="GO" id="GO:0005886">
    <property type="term" value="C:plasma membrane"/>
    <property type="evidence" value="ECO:0007669"/>
    <property type="project" value="UniProtKB-SubCell"/>
</dbReference>
<accession>A0A4R3I6C8</accession>
<evidence type="ECO:0000256" key="6">
    <source>
        <dbReference type="ARBA" id="ARBA00023136"/>
    </source>
</evidence>
<organism evidence="9 10">
    <name type="scientific">Reinekea marinisedimentorum</name>
    <dbReference type="NCBI Taxonomy" id="230495"/>
    <lineage>
        <taxon>Bacteria</taxon>
        <taxon>Pseudomonadati</taxon>
        <taxon>Pseudomonadota</taxon>
        <taxon>Gammaproteobacteria</taxon>
        <taxon>Oceanospirillales</taxon>
        <taxon>Saccharospirillaceae</taxon>
        <taxon>Reinekea</taxon>
    </lineage>
</organism>
<evidence type="ECO:0000313" key="10">
    <source>
        <dbReference type="Proteomes" id="UP000295793"/>
    </source>
</evidence>
<protein>
    <submittedName>
        <fullName evidence="9">Multiple sugar transport system permease protein</fullName>
    </submittedName>
</protein>